<proteinExistence type="predicted"/>
<evidence type="ECO:0000313" key="1">
    <source>
        <dbReference type="EMBL" id="RZT87456.1"/>
    </source>
</evidence>
<accession>A0A4Q7UZN0</accession>
<comment type="caution">
    <text evidence="1">The sequence shown here is derived from an EMBL/GenBank/DDBJ whole genome shotgun (WGS) entry which is preliminary data.</text>
</comment>
<keyword evidence="2" id="KW-1185">Reference proteome</keyword>
<protein>
    <submittedName>
        <fullName evidence="1">Uncharacterized protein</fullName>
    </submittedName>
</protein>
<organism evidence="1 2">
    <name type="scientific">Pseudonocardia sediminis</name>
    <dbReference type="NCBI Taxonomy" id="1397368"/>
    <lineage>
        <taxon>Bacteria</taxon>
        <taxon>Bacillati</taxon>
        <taxon>Actinomycetota</taxon>
        <taxon>Actinomycetes</taxon>
        <taxon>Pseudonocardiales</taxon>
        <taxon>Pseudonocardiaceae</taxon>
        <taxon>Pseudonocardia</taxon>
    </lineage>
</organism>
<name>A0A4Q7UZN0_PSEST</name>
<dbReference type="AlphaFoldDB" id="A0A4Q7UZN0"/>
<evidence type="ECO:0000313" key="2">
    <source>
        <dbReference type="Proteomes" id="UP000291591"/>
    </source>
</evidence>
<reference evidence="1 2" key="1">
    <citation type="submission" date="2019-02" db="EMBL/GenBank/DDBJ databases">
        <title>Sequencing the genomes of 1000 actinobacteria strains.</title>
        <authorList>
            <person name="Klenk H.-P."/>
        </authorList>
    </citation>
    <scope>NUCLEOTIDE SEQUENCE [LARGE SCALE GENOMIC DNA]</scope>
    <source>
        <strain evidence="1 2">DSM 45779</strain>
    </source>
</reference>
<dbReference type="EMBL" id="SHKL01000001">
    <property type="protein sequence ID" value="RZT87456.1"/>
    <property type="molecule type" value="Genomic_DNA"/>
</dbReference>
<gene>
    <name evidence="1" type="ORF">EV383_4380</name>
</gene>
<dbReference type="RefSeq" id="WP_130291608.1">
    <property type="nucleotide sequence ID" value="NZ_SHKL01000001.1"/>
</dbReference>
<dbReference type="Proteomes" id="UP000291591">
    <property type="component" value="Unassembled WGS sequence"/>
</dbReference>
<sequence>MLDRRSDSYLRWAKLRDVEVYEAAAEAGLLQTKQHRPETFEMGEQTQILAALFQLLQQNIHVTSGSRKKSRAKPWPTPETAADIVKRRAAHQAFDQLMEELVFVPQEEFDAHIAEHESKQAIIRNNLGSIEVSPGE</sequence>